<sequence>MIKISKTVNAILIVSFIASIIISILLYKSVSNQLGDIKYISGRDDPNFDTQAHIYQYYQSNPKYKGERKGIRKEIFLKDRDVQSLKNGYITARFILNSKGQTDRYRLKAVDNNYQKNQVTLQDSQKIISQLKILQNWIPGNVKNKKVDSYVQINFKIHDGKIIDIF</sequence>
<dbReference type="KEGG" id="eva:EIB75_05550"/>
<keyword evidence="1" id="KW-1133">Transmembrane helix</keyword>
<evidence type="ECO:0000256" key="1">
    <source>
        <dbReference type="SAM" id="Phobius"/>
    </source>
</evidence>
<dbReference type="Proteomes" id="UP000272316">
    <property type="component" value="Chromosome"/>
</dbReference>
<evidence type="ECO:0000313" key="2">
    <source>
        <dbReference type="EMBL" id="AZI54747.1"/>
    </source>
</evidence>
<dbReference type="RefSeq" id="WP_124985996.1">
    <property type="nucleotide sequence ID" value="NZ_CP034160.1"/>
</dbReference>
<reference evidence="3" key="1">
    <citation type="submission" date="2018-11" db="EMBL/GenBank/DDBJ databases">
        <title>Proposal to divide the Flavobacteriaceae and reorganize its genera based on Amino Acid Identity values calculated from whole genome sequences.</title>
        <authorList>
            <person name="Nicholson A.C."/>
            <person name="Gulvik C.A."/>
            <person name="Whitney A.M."/>
            <person name="Sheth M."/>
            <person name="Batra D."/>
            <person name="Pryor J."/>
            <person name="Bernardet J.-F."/>
            <person name="Hugo C."/>
            <person name="Kampfer P."/>
            <person name="Newman J.D."/>
            <person name="McQuiston J.R."/>
        </authorList>
    </citation>
    <scope>NUCLEOTIDE SEQUENCE [LARGE SCALE GENOMIC DNA]</scope>
    <source>
        <strain evidence="3">H6466</strain>
    </source>
</reference>
<dbReference type="AlphaFoldDB" id="A0A3G8ZDR4"/>
<accession>A0A3G8ZDR4</accession>
<proteinExistence type="predicted"/>
<protein>
    <recommendedName>
        <fullName evidence="4">Energy transducer TonB</fullName>
    </recommendedName>
</protein>
<keyword evidence="1" id="KW-0472">Membrane</keyword>
<dbReference type="EMBL" id="CP034160">
    <property type="protein sequence ID" value="AZI54747.1"/>
    <property type="molecule type" value="Genomic_DNA"/>
</dbReference>
<organism evidence="2 3">
    <name type="scientific">Epilithonimonas vandammei</name>
    <dbReference type="NCBI Taxonomy" id="2487072"/>
    <lineage>
        <taxon>Bacteria</taxon>
        <taxon>Pseudomonadati</taxon>
        <taxon>Bacteroidota</taxon>
        <taxon>Flavobacteriia</taxon>
        <taxon>Flavobacteriales</taxon>
        <taxon>Weeksellaceae</taxon>
        <taxon>Chryseobacterium group</taxon>
        <taxon>Epilithonimonas</taxon>
    </lineage>
</organism>
<feature type="transmembrane region" description="Helical" evidence="1">
    <location>
        <begin position="7"/>
        <end position="27"/>
    </location>
</feature>
<evidence type="ECO:0000313" key="3">
    <source>
        <dbReference type="Proteomes" id="UP000272316"/>
    </source>
</evidence>
<keyword evidence="1" id="KW-0812">Transmembrane</keyword>
<gene>
    <name evidence="2" type="ORF">EIB75_05550</name>
</gene>
<name>A0A3G8ZDR4_9FLAO</name>
<evidence type="ECO:0008006" key="4">
    <source>
        <dbReference type="Google" id="ProtNLM"/>
    </source>
</evidence>